<keyword evidence="2" id="KW-1185">Reference proteome</keyword>
<gene>
    <name evidence="1" type="ORF">L2E82_38037</name>
</gene>
<reference evidence="1 2" key="2">
    <citation type="journal article" date="2022" name="Mol. Ecol. Resour.">
        <title>The genomes of chicory, endive, great burdock and yacon provide insights into Asteraceae paleo-polyploidization history and plant inulin production.</title>
        <authorList>
            <person name="Fan W."/>
            <person name="Wang S."/>
            <person name="Wang H."/>
            <person name="Wang A."/>
            <person name="Jiang F."/>
            <person name="Liu H."/>
            <person name="Zhao H."/>
            <person name="Xu D."/>
            <person name="Zhang Y."/>
        </authorList>
    </citation>
    <scope>NUCLEOTIDE SEQUENCE [LARGE SCALE GENOMIC DNA]</scope>
    <source>
        <strain evidence="2">cv. Punajuju</strain>
        <tissue evidence="1">Leaves</tissue>
    </source>
</reference>
<accession>A0ACB9AFR8</accession>
<dbReference type="EMBL" id="CM042015">
    <property type="protein sequence ID" value="KAI3708688.1"/>
    <property type="molecule type" value="Genomic_DNA"/>
</dbReference>
<evidence type="ECO:0000313" key="1">
    <source>
        <dbReference type="EMBL" id="KAI3708688.1"/>
    </source>
</evidence>
<reference evidence="2" key="1">
    <citation type="journal article" date="2022" name="Mol. Ecol. Resour.">
        <title>The genomes of chicory, endive, great burdock and yacon provide insights into Asteraceae palaeo-polyploidization history and plant inulin production.</title>
        <authorList>
            <person name="Fan W."/>
            <person name="Wang S."/>
            <person name="Wang H."/>
            <person name="Wang A."/>
            <person name="Jiang F."/>
            <person name="Liu H."/>
            <person name="Zhao H."/>
            <person name="Xu D."/>
            <person name="Zhang Y."/>
        </authorList>
    </citation>
    <scope>NUCLEOTIDE SEQUENCE [LARGE SCALE GENOMIC DNA]</scope>
    <source>
        <strain evidence="2">cv. Punajuju</strain>
    </source>
</reference>
<name>A0ACB9AFR8_CICIN</name>
<sequence>MQISVSSPSPSDKMQRWAGTVRVGVGPYSFASSVKCRNAQKATKKVISDVGHCSQVAVVVAACVEEFYNEMIEEISSDLDSDYWFLKAGPTLENGGDSAMEFEP</sequence>
<organism evidence="1 2">
    <name type="scientific">Cichorium intybus</name>
    <name type="common">Chicory</name>
    <dbReference type="NCBI Taxonomy" id="13427"/>
    <lineage>
        <taxon>Eukaryota</taxon>
        <taxon>Viridiplantae</taxon>
        <taxon>Streptophyta</taxon>
        <taxon>Embryophyta</taxon>
        <taxon>Tracheophyta</taxon>
        <taxon>Spermatophyta</taxon>
        <taxon>Magnoliopsida</taxon>
        <taxon>eudicotyledons</taxon>
        <taxon>Gunneridae</taxon>
        <taxon>Pentapetalae</taxon>
        <taxon>asterids</taxon>
        <taxon>campanulids</taxon>
        <taxon>Asterales</taxon>
        <taxon>Asteraceae</taxon>
        <taxon>Cichorioideae</taxon>
        <taxon>Cichorieae</taxon>
        <taxon>Cichoriinae</taxon>
        <taxon>Cichorium</taxon>
    </lineage>
</organism>
<proteinExistence type="predicted"/>
<dbReference type="Proteomes" id="UP001055811">
    <property type="component" value="Linkage Group LG07"/>
</dbReference>
<protein>
    <submittedName>
        <fullName evidence="1">Uncharacterized protein</fullName>
    </submittedName>
</protein>
<evidence type="ECO:0000313" key="2">
    <source>
        <dbReference type="Proteomes" id="UP001055811"/>
    </source>
</evidence>
<comment type="caution">
    <text evidence="1">The sequence shown here is derived from an EMBL/GenBank/DDBJ whole genome shotgun (WGS) entry which is preliminary data.</text>
</comment>